<dbReference type="Pfam" id="PF04321">
    <property type="entry name" value="RmlD_sub_bind"/>
    <property type="match status" value="1"/>
</dbReference>
<accession>A0A1J5R3Y7</accession>
<dbReference type="AlphaFoldDB" id="A0A1J5R3Y7"/>
<dbReference type="SUPFAM" id="SSF51735">
    <property type="entry name" value="NAD(P)-binding Rossmann-fold domains"/>
    <property type="match status" value="1"/>
</dbReference>
<dbReference type="CDD" id="cd05254">
    <property type="entry name" value="dTDP_HR_like_SDR_e"/>
    <property type="match status" value="1"/>
</dbReference>
<dbReference type="GO" id="GO:0019305">
    <property type="term" value="P:dTDP-rhamnose biosynthetic process"/>
    <property type="evidence" value="ECO:0007669"/>
    <property type="project" value="TreeGrafter"/>
</dbReference>
<dbReference type="GO" id="GO:0005829">
    <property type="term" value="C:cytosol"/>
    <property type="evidence" value="ECO:0007669"/>
    <property type="project" value="TreeGrafter"/>
</dbReference>
<sequence length="317" mass="34833">MRILVTGSAGMLGSALIPAFVHAGHEVVPTDVDLRDPTPWGLGYPSLHHLDVRDWAEVRHVFSVVEPEIVLHLAAETSLEVSDADPDHAYLTNAIGTKYVALQAHAAGIPMTYISTAGVFDGQKEAPYTEFDVPNPLNTYGASKHEGELIVARTVERHFIVRAGWMVGGGAKKDHKFVSRIVDQVRAGAQTIYAVTDKLGTPTYAPDFSRCLLGLIESGVPGLYHMACGGEGSRYDVTERILEVLGREDIALVPVTSEFFAEEFSSVRPRSEIMRNMVLDLQQMNTMRPWRVAVEEYLLTEFPSLVSSARHSTFQVA</sequence>
<dbReference type="EC" id="1.1.1.133" evidence="2"/>
<dbReference type="InterPro" id="IPR029903">
    <property type="entry name" value="RmlD-like-bd"/>
</dbReference>
<organism evidence="2">
    <name type="scientific">mine drainage metagenome</name>
    <dbReference type="NCBI Taxonomy" id="410659"/>
    <lineage>
        <taxon>unclassified sequences</taxon>
        <taxon>metagenomes</taxon>
        <taxon>ecological metagenomes</taxon>
    </lineage>
</organism>
<dbReference type="InterPro" id="IPR036291">
    <property type="entry name" value="NAD(P)-bd_dom_sf"/>
</dbReference>
<name>A0A1J5R3Y7_9ZZZZ</name>
<evidence type="ECO:0000259" key="1">
    <source>
        <dbReference type="Pfam" id="PF04321"/>
    </source>
</evidence>
<proteinExistence type="predicted"/>
<comment type="caution">
    <text evidence="2">The sequence shown here is derived from an EMBL/GenBank/DDBJ whole genome shotgun (WGS) entry which is preliminary data.</text>
</comment>
<keyword evidence="2" id="KW-0560">Oxidoreductase</keyword>
<evidence type="ECO:0000313" key="2">
    <source>
        <dbReference type="EMBL" id="OIQ90704.1"/>
    </source>
</evidence>
<dbReference type="EMBL" id="MLJW01000282">
    <property type="protein sequence ID" value="OIQ90704.1"/>
    <property type="molecule type" value="Genomic_DNA"/>
</dbReference>
<dbReference type="InterPro" id="IPR005913">
    <property type="entry name" value="dTDP_dehydrorham_reduct"/>
</dbReference>
<dbReference type="PANTHER" id="PTHR10491:SF4">
    <property type="entry name" value="METHIONINE ADENOSYLTRANSFERASE 2 SUBUNIT BETA"/>
    <property type="match status" value="1"/>
</dbReference>
<feature type="domain" description="RmlD-like substrate binding" evidence="1">
    <location>
        <begin position="1"/>
        <end position="298"/>
    </location>
</feature>
<dbReference type="Gene3D" id="3.40.50.720">
    <property type="entry name" value="NAD(P)-binding Rossmann-like Domain"/>
    <property type="match status" value="1"/>
</dbReference>
<protein>
    <submittedName>
        <fullName evidence="2">dTDP-4-dehydrorhamnose reductase</fullName>
        <ecNumber evidence="2">1.1.1.133</ecNumber>
    </submittedName>
</protein>
<gene>
    <name evidence="2" type="primary">rmlD_8</name>
    <name evidence="2" type="ORF">GALL_273680</name>
</gene>
<dbReference type="GO" id="GO:0008831">
    <property type="term" value="F:dTDP-4-dehydrorhamnose reductase activity"/>
    <property type="evidence" value="ECO:0007669"/>
    <property type="project" value="UniProtKB-EC"/>
</dbReference>
<reference evidence="2" key="1">
    <citation type="submission" date="2016-10" db="EMBL/GenBank/DDBJ databases">
        <title>Sequence of Gallionella enrichment culture.</title>
        <authorList>
            <person name="Poehlein A."/>
            <person name="Muehling M."/>
            <person name="Daniel R."/>
        </authorList>
    </citation>
    <scope>NUCLEOTIDE SEQUENCE</scope>
</reference>
<dbReference type="PANTHER" id="PTHR10491">
    <property type="entry name" value="DTDP-4-DEHYDRORHAMNOSE REDUCTASE"/>
    <property type="match status" value="1"/>
</dbReference>